<sequence>MLEKGKWTYAGSVISRQSTVATILKDQEKIVKLHRESQLAPSRKRLRLGNYRTVDAAVLTWFKDARQHGVPLSGPIIQGKARQFAVALGTFGFDASAGWLCRFRQRNGIMWQVACGEEKAADAESAIAWRNERFEEIVESFSPDDVFNADEMACFYQLLPDKTMNFKGEKCKRGNKSHLRVSVLFCCSVTGTEKLKPLVNGKWHIW</sequence>
<evidence type="ECO:0000313" key="1">
    <source>
        <dbReference type="EMBL" id="KAH6948762.1"/>
    </source>
</evidence>
<gene>
    <name evidence="1" type="ORF">HPB50_026189</name>
</gene>
<protein>
    <submittedName>
        <fullName evidence="1">Uncharacterized protein</fullName>
    </submittedName>
</protein>
<keyword evidence="2" id="KW-1185">Reference proteome</keyword>
<reference evidence="1" key="1">
    <citation type="submission" date="2020-05" db="EMBL/GenBank/DDBJ databases">
        <title>Large-scale comparative analyses of tick genomes elucidate their genetic diversity and vector capacities.</title>
        <authorList>
            <person name="Jia N."/>
            <person name="Wang J."/>
            <person name="Shi W."/>
            <person name="Du L."/>
            <person name="Sun Y."/>
            <person name="Zhan W."/>
            <person name="Jiang J."/>
            <person name="Wang Q."/>
            <person name="Zhang B."/>
            <person name="Ji P."/>
            <person name="Sakyi L.B."/>
            <person name="Cui X."/>
            <person name="Yuan T."/>
            <person name="Jiang B."/>
            <person name="Yang W."/>
            <person name="Lam T.T.-Y."/>
            <person name="Chang Q."/>
            <person name="Ding S."/>
            <person name="Wang X."/>
            <person name="Zhu J."/>
            <person name="Ruan X."/>
            <person name="Zhao L."/>
            <person name="Wei J."/>
            <person name="Que T."/>
            <person name="Du C."/>
            <person name="Cheng J."/>
            <person name="Dai P."/>
            <person name="Han X."/>
            <person name="Huang E."/>
            <person name="Gao Y."/>
            <person name="Liu J."/>
            <person name="Shao H."/>
            <person name="Ye R."/>
            <person name="Li L."/>
            <person name="Wei W."/>
            <person name="Wang X."/>
            <person name="Wang C."/>
            <person name="Yang T."/>
            <person name="Huo Q."/>
            <person name="Li W."/>
            <person name="Guo W."/>
            <person name="Chen H."/>
            <person name="Zhou L."/>
            <person name="Ni X."/>
            <person name="Tian J."/>
            <person name="Zhou Y."/>
            <person name="Sheng Y."/>
            <person name="Liu T."/>
            <person name="Pan Y."/>
            <person name="Xia L."/>
            <person name="Li J."/>
            <person name="Zhao F."/>
            <person name="Cao W."/>
        </authorList>
    </citation>
    <scope>NUCLEOTIDE SEQUENCE</scope>
    <source>
        <strain evidence="1">Hyas-2018</strain>
    </source>
</reference>
<dbReference type="EMBL" id="CM023481">
    <property type="protein sequence ID" value="KAH6948762.1"/>
    <property type="molecule type" value="Genomic_DNA"/>
</dbReference>
<dbReference type="Proteomes" id="UP000821845">
    <property type="component" value="Chromosome 1"/>
</dbReference>
<evidence type="ECO:0000313" key="2">
    <source>
        <dbReference type="Proteomes" id="UP000821845"/>
    </source>
</evidence>
<proteinExistence type="predicted"/>
<name>A0ACB7TQY9_HYAAI</name>
<accession>A0ACB7TQY9</accession>
<comment type="caution">
    <text evidence="1">The sequence shown here is derived from an EMBL/GenBank/DDBJ whole genome shotgun (WGS) entry which is preliminary data.</text>
</comment>
<organism evidence="1 2">
    <name type="scientific">Hyalomma asiaticum</name>
    <name type="common">Tick</name>
    <dbReference type="NCBI Taxonomy" id="266040"/>
    <lineage>
        <taxon>Eukaryota</taxon>
        <taxon>Metazoa</taxon>
        <taxon>Ecdysozoa</taxon>
        <taxon>Arthropoda</taxon>
        <taxon>Chelicerata</taxon>
        <taxon>Arachnida</taxon>
        <taxon>Acari</taxon>
        <taxon>Parasitiformes</taxon>
        <taxon>Ixodida</taxon>
        <taxon>Ixodoidea</taxon>
        <taxon>Ixodidae</taxon>
        <taxon>Hyalomminae</taxon>
        <taxon>Hyalomma</taxon>
    </lineage>
</organism>